<feature type="compositionally biased region" description="Gly residues" evidence="2">
    <location>
        <begin position="46"/>
        <end position="59"/>
    </location>
</feature>
<dbReference type="InterPro" id="IPR001031">
    <property type="entry name" value="Thioesterase"/>
</dbReference>
<organism evidence="4 5">
    <name type="scientific">Edaphochlamys debaryana</name>
    <dbReference type="NCBI Taxonomy" id="47281"/>
    <lineage>
        <taxon>Eukaryota</taxon>
        <taxon>Viridiplantae</taxon>
        <taxon>Chlorophyta</taxon>
        <taxon>core chlorophytes</taxon>
        <taxon>Chlorophyceae</taxon>
        <taxon>CS clade</taxon>
        <taxon>Chlamydomonadales</taxon>
        <taxon>Chlamydomonadales incertae sedis</taxon>
        <taxon>Edaphochlamys</taxon>
    </lineage>
</organism>
<evidence type="ECO:0000256" key="2">
    <source>
        <dbReference type="SAM" id="MobiDB-lite"/>
    </source>
</evidence>
<proteinExistence type="inferred from homology"/>
<dbReference type="PANTHER" id="PTHR11487">
    <property type="entry name" value="THIOESTERASE"/>
    <property type="match status" value="1"/>
</dbReference>
<comment type="similarity">
    <text evidence="1">Belongs to the thioesterase family.</text>
</comment>
<dbReference type="InterPro" id="IPR029058">
    <property type="entry name" value="AB_hydrolase_fold"/>
</dbReference>
<comment type="caution">
    <text evidence="4">The sequence shown here is derived from an EMBL/GenBank/DDBJ whole genome shotgun (WGS) entry which is preliminary data.</text>
</comment>
<dbReference type="Gene3D" id="3.40.50.1820">
    <property type="entry name" value="alpha/beta hydrolase"/>
    <property type="match status" value="1"/>
</dbReference>
<gene>
    <name evidence="4" type="ORF">HYH03_009471</name>
</gene>
<feature type="compositionally biased region" description="Low complexity" evidence="2">
    <location>
        <begin position="13"/>
        <end position="41"/>
    </location>
</feature>
<name>A0A835XXY1_9CHLO</name>
<dbReference type="Proteomes" id="UP000612055">
    <property type="component" value="Unassembled WGS sequence"/>
</dbReference>
<dbReference type="EMBL" id="JAEHOE010000046">
    <property type="protein sequence ID" value="KAG2492226.1"/>
    <property type="molecule type" value="Genomic_DNA"/>
</dbReference>
<dbReference type="GO" id="GO:0008610">
    <property type="term" value="P:lipid biosynthetic process"/>
    <property type="evidence" value="ECO:0007669"/>
    <property type="project" value="TreeGrafter"/>
</dbReference>
<dbReference type="InterPro" id="IPR012223">
    <property type="entry name" value="TEII"/>
</dbReference>
<evidence type="ECO:0000313" key="5">
    <source>
        <dbReference type="Proteomes" id="UP000612055"/>
    </source>
</evidence>
<feature type="region of interest" description="Disordered" evidence="2">
    <location>
        <begin position="1"/>
        <end position="96"/>
    </location>
</feature>
<dbReference type="Pfam" id="PF00975">
    <property type="entry name" value="Thioesterase"/>
    <property type="match status" value="1"/>
</dbReference>
<sequence length="368" mass="38058">MASSQDCAGGGSPTAAAAGPEPQAATAAAPAPLLRPAGGTATQDSPGGGGGGPGEGGGASASSKRVDEDFGPWVLRPPRKSPPPASAAAAGATDRSGLSGGAGCGAQVLLYCIPQAGMGAYVYHPWEQALAERGVRVEVLALELPGRNSRLREPCAGSLLALAGDIAGVVARVQERRGWPPYAVFGHSMGGWIAYEVVQALMRTGMPLPVHVFVSGIRAPHLYAAADDPDPTRLHALPSCEAFWAAFTARYGSANPHLAHPAIRERLWPVLRADFRLTETYQLPPTNPPLSVPVTVVGGERDARYTREQLEAWRRHVGGPCAVVWLAGAGHDYVERGAAVVLEAVVAALRGALERGAELGVQQVGARP</sequence>
<evidence type="ECO:0000313" key="4">
    <source>
        <dbReference type="EMBL" id="KAG2492226.1"/>
    </source>
</evidence>
<dbReference type="AlphaFoldDB" id="A0A835XXY1"/>
<reference evidence="4" key="1">
    <citation type="journal article" date="2020" name="bioRxiv">
        <title>Comparative genomics of Chlamydomonas.</title>
        <authorList>
            <person name="Craig R.J."/>
            <person name="Hasan A.R."/>
            <person name="Ness R.W."/>
            <person name="Keightley P.D."/>
        </authorList>
    </citation>
    <scope>NUCLEOTIDE SEQUENCE</scope>
    <source>
        <strain evidence="4">CCAP 11/70</strain>
    </source>
</reference>
<feature type="domain" description="Thioesterase" evidence="3">
    <location>
        <begin position="110"/>
        <end position="335"/>
    </location>
</feature>
<dbReference type="PANTHER" id="PTHR11487:SF0">
    <property type="entry name" value="S-ACYL FATTY ACID SYNTHASE THIOESTERASE, MEDIUM CHAIN"/>
    <property type="match status" value="1"/>
</dbReference>
<protein>
    <recommendedName>
        <fullName evidence="3">Thioesterase domain-containing protein</fullName>
    </recommendedName>
</protein>
<dbReference type="OrthoDB" id="541883at2759"/>
<accession>A0A835XXY1</accession>
<evidence type="ECO:0000256" key="1">
    <source>
        <dbReference type="ARBA" id="ARBA00007169"/>
    </source>
</evidence>
<dbReference type="SUPFAM" id="SSF53474">
    <property type="entry name" value="alpha/beta-Hydrolases"/>
    <property type="match status" value="1"/>
</dbReference>
<keyword evidence="5" id="KW-1185">Reference proteome</keyword>
<evidence type="ECO:0000259" key="3">
    <source>
        <dbReference type="Pfam" id="PF00975"/>
    </source>
</evidence>